<name>A0A0L0UJZ8_9BASI</name>
<dbReference type="AlphaFoldDB" id="A0A0L0UJZ8"/>
<protein>
    <submittedName>
        <fullName evidence="1">Uncharacterized protein</fullName>
    </submittedName>
</protein>
<comment type="caution">
    <text evidence="1">The sequence shown here is derived from an EMBL/GenBank/DDBJ whole genome shotgun (WGS) entry which is preliminary data.</text>
</comment>
<sequence>KSTNTTYPTTIHLDDSTHNIINKPHYVQATQATQPTNRRYPNFVNHLRHHQPGKNSVDHHDGCHGPTQGMGANATAACCICPIGFDYPHNHGHWPISTVNCSINCWLRPVTITSSFVFLVPSDYPFQSL</sequence>
<evidence type="ECO:0000313" key="1">
    <source>
        <dbReference type="EMBL" id="KNE87009.1"/>
    </source>
</evidence>
<feature type="non-terminal residue" evidence="1">
    <location>
        <position position="1"/>
    </location>
</feature>
<feature type="non-terminal residue" evidence="1">
    <location>
        <position position="129"/>
    </location>
</feature>
<gene>
    <name evidence="1" type="ORF">PSTG_19618</name>
</gene>
<organism evidence="1 2">
    <name type="scientific">Puccinia striiformis f. sp. tritici PST-78</name>
    <dbReference type="NCBI Taxonomy" id="1165861"/>
    <lineage>
        <taxon>Eukaryota</taxon>
        <taxon>Fungi</taxon>
        <taxon>Dikarya</taxon>
        <taxon>Basidiomycota</taxon>
        <taxon>Pucciniomycotina</taxon>
        <taxon>Pucciniomycetes</taxon>
        <taxon>Pucciniales</taxon>
        <taxon>Pucciniaceae</taxon>
        <taxon>Puccinia</taxon>
    </lineage>
</organism>
<proteinExistence type="predicted"/>
<dbReference type="EMBL" id="AJIL01007151">
    <property type="protein sequence ID" value="KNE87009.1"/>
    <property type="molecule type" value="Genomic_DNA"/>
</dbReference>
<keyword evidence="2" id="KW-1185">Reference proteome</keyword>
<evidence type="ECO:0000313" key="2">
    <source>
        <dbReference type="Proteomes" id="UP000054564"/>
    </source>
</evidence>
<dbReference type="Proteomes" id="UP000054564">
    <property type="component" value="Unassembled WGS sequence"/>
</dbReference>
<accession>A0A0L0UJZ8</accession>
<reference evidence="2" key="1">
    <citation type="submission" date="2014-03" db="EMBL/GenBank/DDBJ databases">
        <title>The Genome Sequence of Puccinia striiformis f. sp. tritici PST-78.</title>
        <authorList>
            <consortium name="The Broad Institute Genome Sequencing Platform"/>
            <person name="Cuomo C."/>
            <person name="Hulbert S."/>
            <person name="Chen X."/>
            <person name="Walker B."/>
            <person name="Young S.K."/>
            <person name="Zeng Q."/>
            <person name="Gargeya S."/>
            <person name="Fitzgerald M."/>
            <person name="Haas B."/>
            <person name="Abouelleil A."/>
            <person name="Alvarado L."/>
            <person name="Arachchi H.M."/>
            <person name="Berlin A.M."/>
            <person name="Chapman S.B."/>
            <person name="Goldberg J."/>
            <person name="Griggs A."/>
            <person name="Gujja S."/>
            <person name="Hansen M."/>
            <person name="Howarth C."/>
            <person name="Imamovic A."/>
            <person name="Larimer J."/>
            <person name="McCowan C."/>
            <person name="Montmayeur A."/>
            <person name="Murphy C."/>
            <person name="Neiman D."/>
            <person name="Pearson M."/>
            <person name="Priest M."/>
            <person name="Roberts A."/>
            <person name="Saif S."/>
            <person name="Shea T."/>
            <person name="Sisk P."/>
            <person name="Sykes S."/>
            <person name="Wortman J."/>
            <person name="Nusbaum C."/>
            <person name="Birren B."/>
        </authorList>
    </citation>
    <scope>NUCLEOTIDE SEQUENCE [LARGE SCALE GENOMIC DNA]</scope>
    <source>
        <strain evidence="2">race PST-78</strain>
    </source>
</reference>